<dbReference type="PANTHER" id="PTHR16515">
    <property type="entry name" value="PR DOMAIN ZINC FINGER PROTEIN"/>
    <property type="match status" value="1"/>
</dbReference>
<keyword evidence="5" id="KW-1185">Reference proteome</keyword>
<evidence type="ECO:0000313" key="5">
    <source>
        <dbReference type="Proteomes" id="UP001159427"/>
    </source>
</evidence>
<protein>
    <recommendedName>
        <fullName evidence="3">SET domain-containing protein</fullName>
    </recommendedName>
</protein>
<name>A0ABN8LCH8_9CNID</name>
<feature type="domain" description="SET" evidence="3">
    <location>
        <begin position="76"/>
        <end position="192"/>
    </location>
</feature>
<evidence type="ECO:0000256" key="1">
    <source>
        <dbReference type="ARBA" id="ARBA00023015"/>
    </source>
</evidence>
<dbReference type="PANTHER" id="PTHR16515:SF22">
    <property type="entry name" value="HISTONE-LYSINE N-METHYLTRANSFERASE PRDM6-RELATED"/>
    <property type="match status" value="1"/>
</dbReference>
<proteinExistence type="predicted"/>
<dbReference type="InterPro" id="IPR050331">
    <property type="entry name" value="Zinc_finger"/>
</dbReference>
<evidence type="ECO:0000259" key="3">
    <source>
        <dbReference type="PROSITE" id="PS50280"/>
    </source>
</evidence>
<evidence type="ECO:0000313" key="4">
    <source>
        <dbReference type="EMBL" id="CAH3014633.1"/>
    </source>
</evidence>
<dbReference type="Proteomes" id="UP001159427">
    <property type="component" value="Unassembled WGS sequence"/>
</dbReference>
<comment type="caution">
    <text evidence="4">The sequence shown here is derived from an EMBL/GenBank/DDBJ whole genome shotgun (WGS) entry which is preliminary data.</text>
</comment>
<keyword evidence="1" id="KW-0805">Transcription regulation</keyword>
<dbReference type="SUPFAM" id="SSF82199">
    <property type="entry name" value="SET domain"/>
    <property type="match status" value="1"/>
</dbReference>
<dbReference type="Gene3D" id="2.170.270.10">
    <property type="entry name" value="SET domain"/>
    <property type="match status" value="1"/>
</dbReference>
<evidence type="ECO:0000256" key="2">
    <source>
        <dbReference type="ARBA" id="ARBA00023163"/>
    </source>
</evidence>
<gene>
    <name evidence="4" type="ORF">PEVE_00003307</name>
</gene>
<reference evidence="4 5" key="1">
    <citation type="submission" date="2022-05" db="EMBL/GenBank/DDBJ databases">
        <authorList>
            <consortium name="Genoscope - CEA"/>
            <person name="William W."/>
        </authorList>
    </citation>
    <scope>NUCLEOTIDE SEQUENCE [LARGE SCALE GENOMIC DNA]</scope>
</reference>
<organism evidence="4 5">
    <name type="scientific">Porites evermanni</name>
    <dbReference type="NCBI Taxonomy" id="104178"/>
    <lineage>
        <taxon>Eukaryota</taxon>
        <taxon>Metazoa</taxon>
        <taxon>Cnidaria</taxon>
        <taxon>Anthozoa</taxon>
        <taxon>Hexacorallia</taxon>
        <taxon>Scleractinia</taxon>
        <taxon>Fungiina</taxon>
        <taxon>Poritidae</taxon>
        <taxon>Porites</taxon>
    </lineage>
</organism>
<keyword evidence="2" id="KW-0804">Transcription</keyword>
<sequence length="331" mass="38007">MTNRRTYTHYSPPSTPFSFTHDMLLTYLYRRNESNGPSALRKTGDKSVKRGLISSSLNASEKAENRLSNAEKSCPDELELCPSLTSCLTYGVRTKQVIPEGTWMGPYQGTIVTPNDVTGDMDTSYMWEIYENDKLLHYIDGNDENNSSWMRFICCARHRGEQNLYAFQYNKEIYYRAFATIPAGEELLVWYEDTYPQYMGIPLNITDIGRQLDHSANCPHHPDAVSGVDSAQHFNSDCNWRNQEAPRLPQKPVASDSSNSTVFAPPLRPVHYRTPTFFTSDEYQIAHVRREKTFNLRDQYGQLVPTSRRRAIVIQKTDDAPDPFCVLTREK</sequence>
<accession>A0ABN8LCH8</accession>
<dbReference type="SMART" id="SM00317">
    <property type="entry name" value="SET"/>
    <property type="match status" value="1"/>
</dbReference>
<dbReference type="PROSITE" id="PS50280">
    <property type="entry name" value="SET"/>
    <property type="match status" value="1"/>
</dbReference>
<dbReference type="InterPro" id="IPR001214">
    <property type="entry name" value="SET_dom"/>
</dbReference>
<dbReference type="InterPro" id="IPR046341">
    <property type="entry name" value="SET_dom_sf"/>
</dbReference>
<dbReference type="EMBL" id="CALNXI010000012">
    <property type="protein sequence ID" value="CAH3014633.1"/>
    <property type="molecule type" value="Genomic_DNA"/>
</dbReference>
<dbReference type="Pfam" id="PF21549">
    <property type="entry name" value="PRDM2_PR"/>
    <property type="match status" value="1"/>
</dbReference>